<dbReference type="EMBL" id="JAMSKV010000018">
    <property type="protein sequence ID" value="MCQ8279921.1"/>
    <property type="molecule type" value="Genomic_DNA"/>
</dbReference>
<name>A0ABT1WAL0_9PROT</name>
<proteinExistence type="predicted"/>
<gene>
    <name evidence="1" type="ORF">NFI95_15875</name>
</gene>
<sequence length="284" mass="33300">MPKEIIIYCDESVQKGKFYSNFYGGALITSDHIDEVRKCIADKMLQLNLGSEVKWTKITENYCEKYIELIDTFFNMVAVGKIKLRVMFRQNLHEAVGLSDQHLEDQFFILYYQFIKHAFGLKFVRPRPGKTRLRLYLDQLPDTREKAEKFRGYVAALGANRAFVDAGLTIDKQDIADIESHSHPILQCLDVVLGSMQFRLNNLHKEKPEGARKRGKRTIAKEKVYNHINRRIRQIYLNFNIGISTGVRDNPANVWRDVYRHWLFIPSDFRIVGEGKHKRRPRHD</sequence>
<protein>
    <submittedName>
        <fullName evidence="1">DUF3800 domain-containing protein</fullName>
    </submittedName>
</protein>
<comment type="caution">
    <text evidence="1">The sequence shown here is derived from an EMBL/GenBank/DDBJ whole genome shotgun (WGS) entry which is preliminary data.</text>
</comment>
<keyword evidence="2" id="KW-1185">Reference proteome</keyword>
<organism evidence="1 2">
    <name type="scientific">Endosaccharibacter trunci</name>
    <dbReference type="NCBI Taxonomy" id="2812733"/>
    <lineage>
        <taxon>Bacteria</taxon>
        <taxon>Pseudomonadati</taxon>
        <taxon>Pseudomonadota</taxon>
        <taxon>Alphaproteobacteria</taxon>
        <taxon>Acetobacterales</taxon>
        <taxon>Acetobacteraceae</taxon>
        <taxon>Endosaccharibacter</taxon>
    </lineage>
</organism>
<evidence type="ECO:0000313" key="2">
    <source>
        <dbReference type="Proteomes" id="UP001524587"/>
    </source>
</evidence>
<dbReference type="Pfam" id="PF12686">
    <property type="entry name" value="DUF3800"/>
    <property type="match status" value="1"/>
</dbReference>
<dbReference type="RefSeq" id="WP_422865410.1">
    <property type="nucleotide sequence ID" value="NZ_JAMSKV010000018.1"/>
</dbReference>
<dbReference type="InterPro" id="IPR024524">
    <property type="entry name" value="DUF3800"/>
</dbReference>
<reference evidence="1 2" key="1">
    <citation type="submission" date="2022-06" db="EMBL/GenBank/DDBJ databases">
        <title>Endosaccharibacter gen. nov., sp. nov., endophytic bacteria isolated from sugarcane.</title>
        <authorList>
            <person name="Pitiwittayakul N."/>
            <person name="Yukphan P."/>
            <person name="Charoenyingcharoen P."/>
            <person name="Tanasupawat S."/>
        </authorList>
    </citation>
    <scope>NUCLEOTIDE SEQUENCE [LARGE SCALE GENOMIC DNA]</scope>
    <source>
        <strain evidence="1 2">KSS8</strain>
    </source>
</reference>
<evidence type="ECO:0000313" key="1">
    <source>
        <dbReference type="EMBL" id="MCQ8279921.1"/>
    </source>
</evidence>
<dbReference type="Proteomes" id="UP001524587">
    <property type="component" value="Unassembled WGS sequence"/>
</dbReference>
<accession>A0ABT1WAL0</accession>